<dbReference type="PANTHER" id="PTHR43384">
    <property type="entry name" value="SEPTUM SITE-DETERMINING PROTEIN MIND HOMOLOG, CHLOROPLASTIC-RELATED"/>
    <property type="match status" value="1"/>
</dbReference>
<dbReference type="PANTHER" id="PTHR43384:SF13">
    <property type="entry name" value="SLR0110 PROTEIN"/>
    <property type="match status" value="1"/>
</dbReference>
<gene>
    <name evidence="2" type="ORF">S01H1_68966</name>
</gene>
<evidence type="ECO:0000259" key="1">
    <source>
        <dbReference type="Pfam" id="PF13614"/>
    </source>
</evidence>
<protein>
    <recommendedName>
        <fullName evidence="1">AAA domain-containing protein</fullName>
    </recommendedName>
</protein>
<dbReference type="InterPro" id="IPR050625">
    <property type="entry name" value="ParA/MinD_ATPase"/>
</dbReference>
<dbReference type="EMBL" id="BARS01045761">
    <property type="protein sequence ID" value="GAG36256.1"/>
    <property type="molecule type" value="Genomic_DNA"/>
</dbReference>
<dbReference type="Gene3D" id="3.40.50.300">
    <property type="entry name" value="P-loop containing nucleotide triphosphate hydrolases"/>
    <property type="match status" value="1"/>
</dbReference>
<reference evidence="2" key="1">
    <citation type="journal article" date="2014" name="Front. Microbiol.">
        <title>High frequency of phylogenetically diverse reductive dehalogenase-homologous genes in deep subseafloor sedimentary metagenomes.</title>
        <authorList>
            <person name="Kawai M."/>
            <person name="Futagami T."/>
            <person name="Toyoda A."/>
            <person name="Takaki Y."/>
            <person name="Nishi S."/>
            <person name="Hori S."/>
            <person name="Arai W."/>
            <person name="Tsubouchi T."/>
            <person name="Morono Y."/>
            <person name="Uchiyama I."/>
            <person name="Ito T."/>
            <person name="Fujiyama A."/>
            <person name="Inagaki F."/>
            <person name="Takami H."/>
        </authorList>
    </citation>
    <scope>NUCLEOTIDE SEQUENCE</scope>
    <source>
        <strain evidence="2">Expedition CK06-06</strain>
    </source>
</reference>
<comment type="caution">
    <text evidence="2">The sequence shown here is derived from an EMBL/GenBank/DDBJ whole genome shotgun (WGS) entry which is preliminary data.</text>
</comment>
<dbReference type="InterPro" id="IPR027417">
    <property type="entry name" value="P-loop_NTPase"/>
</dbReference>
<accession>X0YHE7</accession>
<feature type="non-terminal residue" evidence="2">
    <location>
        <position position="179"/>
    </location>
</feature>
<feature type="domain" description="AAA" evidence="1">
    <location>
        <begin position="7"/>
        <end position="150"/>
    </location>
</feature>
<name>X0YHE7_9ZZZZ</name>
<dbReference type="AlphaFoldDB" id="X0YHE7"/>
<dbReference type="GO" id="GO:0005829">
    <property type="term" value="C:cytosol"/>
    <property type="evidence" value="ECO:0007669"/>
    <property type="project" value="TreeGrafter"/>
</dbReference>
<dbReference type="GO" id="GO:0005524">
    <property type="term" value="F:ATP binding"/>
    <property type="evidence" value="ECO:0007669"/>
    <property type="project" value="TreeGrafter"/>
</dbReference>
<evidence type="ECO:0000313" key="2">
    <source>
        <dbReference type="EMBL" id="GAG36256.1"/>
    </source>
</evidence>
<sequence>MSDHTCRVISIFGTKGGVGKTLIATNLAVCLARLGRRVALLDLDLQFGGDVTKMLNLKPQETIFSLVPYLPKLDKTGSIKEHLIHHSSGVDVLPAVSRPKEIPQITTTRLEIVFGLLRAEYEFIIVDAGSFFTDTLIYLFDNSNLILLVATPDVLSVYQTEWSIDTMETLHFPLSMVKI</sequence>
<organism evidence="2">
    <name type="scientific">marine sediment metagenome</name>
    <dbReference type="NCBI Taxonomy" id="412755"/>
    <lineage>
        <taxon>unclassified sequences</taxon>
        <taxon>metagenomes</taxon>
        <taxon>ecological metagenomes</taxon>
    </lineage>
</organism>
<proteinExistence type="predicted"/>
<dbReference type="Pfam" id="PF13614">
    <property type="entry name" value="AAA_31"/>
    <property type="match status" value="1"/>
</dbReference>
<dbReference type="GO" id="GO:0051782">
    <property type="term" value="P:negative regulation of cell division"/>
    <property type="evidence" value="ECO:0007669"/>
    <property type="project" value="TreeGrafter"/>
</dbReference>
<dbReference type="InterPro" id="IPR025669">
    <property type="entry name" value="AAA_dom"/>
</dbReference>
<dbReference type="GO" id="GO:0016887">
    <property type="term" value="F:ATP hydrolysis activity"/>
    <property type="evidence" value="ECO:0007669"/>
    <property type="project" value="TreeGrafter"/>
</dbReference>
<dbReference type="GO" id="GO:0009898">
    <property type="term" value="C:cytoplasmic side of plasma membrane"/>
    <property type="evidence" value="ECO:0007669"/>
    <property type="project" value="TreeGrafter"/>
</dbReference>
<dbReference type="SUPFAM" id="SSF52540">
    <property type="entry name" value="P-loop containing nucleoside triphosphate hydrolases"/>
    <property type="match status" value="1"/>
</dbReference>